<dbReference type="Pfam" id="PF12697">
    <property type="entry name" value="Abhydrolase_6"/>
    <property type="match status" value="1"/>
</dbReference>
<organism evidence="2 3">
    <name type="scientific">Kribbella deserti</name>
    <dbReference type="NCBI Taxonomy" id="1926257"/>
    <lineage>
        <taxon>Bacteria</taxon>
        <taxon>Bacillati</taxon>
        <taxon>Actinomycetota</taxon>
        <taxon>Actinomycetes</taxon>
        <taxon>Propionibacteriales</taxon>
        <taxon>Kribbellaceae</taxon>
        <taxon>Kribbella</taxon>
    </lineage>
</organism>
<dbReference type="PANTHER" id="PTHR43798:SF33">
    <property type="entry name" value="HYDROLASE, PUTATIVE (AFU_ORTHOLOGUE AFUA_2G14860)-RELATED"/>
    <property type="match status" value="1"/>
</dbReference>
<reference evidence="2 3" key="1">
    <citation type="submission" date="2024-09" db="EMBL/GenBank/DDBJ databases">
        <authorList>
            <person name="Sun Q."/>
            <person name="Mori K."/>
        </authorList>
    </citation>
    <scope>NUCLEOTIDE SEQUENCE [LARGE SCALE GENOMIC DNA]</scope>
    <source>
        <strain evidence="2 3">CGMCC 1.15906</strain>
    </source>
</reference>
<dbReference type="Proteomes" id="UP001589890">
    <property type="component" value="Unassembled WGS sequence"/>
</dbReference>
<dbReference type="InterPro" id="IPR050266">
    <property type="entry name" value="AB_hydrolase_sf"/>
</dbReference>
<evidence type="ECO:0000313" key="3">
    <source>
        <dbReference type="Proteomes" id="UP001589890"/>
    </source>
</evidence>
<dbReference type="EMBL" id="JBHLTC010000010">
    <property type="protein sequence ID" value="MFC0624193.1"/>
    <property type="molecule type" value="Genomic_DNA"/>
</dbReference>
<dbReference type="PANTHER" id="PTHR43798">
    <property type="entry name" value="MONOACYLGLYCEROL LIPASE"/>
    <property type="match status" value="1"/>
</dbReference>
<keyword evidence="2" id="KW-0378">Hydrolase</keyword>
<dbReference type="InterPro" id="IPR000073">
    <property type="entry name" value="AB_hydrolase_1"/>
</dbReference>
<sequence length="295" mass="31943">MRSTAPITGRLVELNDRRLWLHQSGEGGPVVVFLPGAGGMALDYLLAHDLVAEFTTSVLYDRAGTGWSDDAELPRTLDEVTDELRNLLATVGLSGPYVLVGHSLGGAYAQRYAQRFPAETAAILLLDPLHADYDNYMPDHLKLAANTTEDVELPELTDEFVSQVRAVFATSFGPLPEHVREQVIDKHVSPERLPTGLHEGLNVLALLEELRAGGPLPDVPLIVLSGASVDASQTMFQPEELVREQVTASHVLYDAIAAKSPRGEHHSLPTAAHVTLPLTHPHAIATAVHTLIHQS</sequence>
<gene>
    <name evidence="2" type="ORF">ACFFGN_08970</name>
</gene>
<dbReference type="RefSeq" id="WP_380045149.1">
    <property type="nucleotide sequence ID" value="NZ_JBHLTC010000010.1"/>
</dbReference>
<name>A0ABV6QHT3_9ACTN</name>
<accession>A0ABV6QHT3</accession>
<dbReference type="InterPro" id="IPR029058">
    <property type="entry name" value="AB_hydrolase_fold"/>
</dbReference>
<evidence type="ECO:0000259" key="1">
    <source>
        <dbReference type="Pfam" id="PF12697"/>
    </source>
</evidence>
<evidence type="ECO:0000313" key="2">
    <source>
        <dbReference type="EMBL" id="MFC0624193.1"/>
    </source>
</evidence>
<protein>
    <submittedName>
        <fullName evidence="2">Alpha/beta fold hydrolase</fullName>
    </submittedName>
</protein>
<dbReference type="Gene3D" id="3.40.50.1820">
    <property type="entry name" value="alpha/beta hydrolase"/>
    <property type="match status" value="1"/>
</dbReference>
<keyword evidence="3" id="KW-1185">Reference proteome</keyword>
<comment type="caution">
    <text evidence="2">The sequence shown here is derived from an EMBL/GenBank/DDBJ whole genome shotgun (WGS) entry which is preliminary data.</text>
</comment>
<proteinExistence type="predicted"/>
<dbReference type="GO" id="GO:0016787">
    <property type="term" value="F:hydrolase activity"/>
    <property type="evidence" value="ECO:0007669"/>
    <property type="project" value="UniProtKB-KW"/>
</dbReference>
<dbReference type="SUPFAM" id="SSF53474">
    <property type="entry name" value="alpha/beta-Hydrolases"/>
    <property type="match status" value="1"/>
</dbReference>
<feature type="domain" description="AB hydrolase-1" evidence="1">
    <location>
        <begin position="31"/>
        <end position="286"/>
    </location>
</feature>